<dbReference type="PROSITE" id="PS51186">
    <property type="entry name" value="GNAT"/>
    <property type="match status" value="1"/>
</dbReference>
<dbReference type="RefSeq" id="WP_274733639.1">
    <property type="nucleotide sequence ID" value="NZ_CAMXYX010000009.1"/>
</dbReference>
<dbReference type="Gene3D" id="3.40.630.30">
    <property type="match status" value="1"/>
</dbReference>
<dbReference type="PANTHER" id="PTHR43800:SF1">
    <property type="entry name" value="PEPTIDYL-LYSINE N-ACETYLTRANSFERASE YJAB"/>
    <property type="match status" value="1"/>
</dbReference>
<accession>A0ABT5V4P6</accession>
<keyword evidence="2 4" id="KW-0012">Acyltransferase</keyword>
<name>A0ABT5V4P6_9ACTO</name>
<proteinExistence type="predicted"/>
<organism evidence="4 5">
    <name type="scientific">Actinotignum sanguinis</name>
    <dbReference type="NCBI Taxonomy" id="1445614"/>
    <lineage>
        <taxon>Bacteria</taxon>
        <taxon>Bacillati</taxon>
        <taxon>Actinomycetota</taxon>
        <taxon>Actinomycetes</taxon>
        <taxon>Actinomycetales</taxon>
        <taxon>Actinomycetaceae</taxon>
        <taxon>Actinotignum</taxon>
    </lineage>
</organism>
<dbReference type="InterPro" id="IPR000182">
    <property type="entry name" value="GNAT_dom"/>
</dbReference>
<gene>
    <name evidence="4" type="ORF">PWJ81_02540</name>
</gene>
<dbReference type="Pfam" id="PF13673">
    <property type="entry name" value="Acetyltransf_10"/>
    <property type="match status" value="1"/>
</dbReference>
<keyword evidence="1 4" id="KW-0808">Transferase</keyword>
<protein>
    <submittedName>
        <fullName evidence="4">GNAT family N-acetyltransferase</fullName>
        <ecNumber evidence="4">2.3.1.-</ecNumber>
    </submittedName>
</protein>
<dbReference type="SUPFAM" id="SSF55729">
    <property type="entry name" value="Acyl-CoA N-acyltransferases (Nat)"/>
    <property type="match status" value="1"/>
</dbReference>
<evidence type="ECO:0000313" key="4">
    <source>
        <dbReference type="EMBL" id="MDE1655944.1"/>
    </source>
</evidence>
<evidence type="ECO:0000313" key="5">
    <source>
        <dbReference type="Proteomes" id="UP001219297"/>
    </source>
</evidence>
<keyword evidence="5" id="KW-1185">Reference proteome</keyword>
<dbReference type="PANTHER" id="PTHR43800">
    <property type="entry name" value="PEPTIDYL-LYSINE N-ACETYLTRANSFERASE YJAB"/>
    <property type="match status" value="1"/>
</dbReference>
<dbReference type="GO" id="GO:0016746">
    <property type="term" value="F:acyltransferase activity"/>
    <property type="evidence" value="ECO:0007669"/>
    <property type="project" value="UniProtKB-KW"/>
</dbReference>
<dbReference type="EMBL" id="JARBHI010000004">
    <property type="protein sequence ID" value="MDE1655944.1"/>
    <property type="molecule type" value="Genomic_DNA"/>
</dbReference>
<evidence type="ECO:0000256" key="1">
    <source>
        <dbReference type="ARBA" id="ARBA00022679"/>
    </source>
</evidence>
<feature type="domain" description="N-acetyltransferase" evidence="3">
    <location>
        <begin position="9"/>
        <end position="153"/>
    </location>
</feature>
<evidence type="ECO:0000256" key="2">
    <source>
        <dbReference type="ARBA" id="ARBA00023315"/>
    </source>
</evidence>
<sequence length="154" mass="17117">MEDATVVEVAQSHRTEELLEELVQVWESSVRATHLFLSEADIDQIRQDLPQVFTGIEHVVVAKDRTGGVVGFMGVAAHRLEMLFLAAPARGVGLGARLLNLAVDRYGVTELTVNEQNPLAVGFYSHHGFSTYKRSDVDEEGRPFPLLYMKRLPA</sequence>
<evidence type="ECO:0000259" key="3">
    <source>
        <dbReference type="PROSITE" id="PS51186"/>
    </source>
</evidence>
<dbReference type="Proteomes" id="UP001219297">
    <property type="component" value="Unassembled WGS sequence"/>
</dbReference>
<reference evidence="4 5" key="1">
    <citation type="submission" date="2023-02" db="EMBL/GenBank/DDBJ databases">
        <title>Defining the Infant Male Urobiome and Moving Towards Mechanisms in Urobiome Research.</title>
        <authorList>
            <person name="Reasoner S."/>
            <person name="Flores V."/>
            <person name="Van Horn G."/>
            <person name="Morales G."/>
            <person name="Peard L."/>
            <person name="Abelson B."/>
            <person name="Manuel C."/>
            <person name="Lee J."/>
            <person name="Baker B."/>
            <person name="Williams T."/>
            <person name="Schmitz J."/>
            <person name="Clayton D."/>
            <person name="Hadjifrangiskou M."/>
        </authorList>
    </citation>
    <scope>NUCLEOTIDE SEQUENCE [LARGE SCALE GENOMIC DNA]</scope>
    <source>
        <strain evidence="4 5">AS1053</strain>
    </source>
</reference>
<dbReference type="InterPro" id="IPR016181">
    <property type="entry name" value="Acyl_CoA_acyltransferase"/>
</dbReference>
<comment type="caution">
    <text evidence="4">The sequence shown here is derived from an EMBL/GenBank/DDBJ whole genome shotgun (WGS) entry which is preliminary data.</text>
</comment>
<dbReference type="EC" id="2.3.1.-" evidence="4"/>
<dbReference type="GeneID" id="83608617"/>